<dbReference type="Proteomes" id="UP000614811">
    <property type="component" value="Unassembled WGS sequence"/>
</dbReference>
<evidence type="ECO:0000256" key="7">
    <source>
        <dbReference type="PIRSR" id="PIRSR001589-2"/>
    </source>
</evidence>
<comment type="pathway">
    <text evidence="1">Amino-acid biosynthesis; L-asparagine biosynthesis; L-asparagine from L-aspartate (L-Gln route): step 1/1.</text>
</comment>
<dbReference type="GO" id="GO:0004066">
    <property type="term" value="F:asparagine synthase (glutamine-hydrolyzing) activity"/>
    <property type="evidence" value="ECO:0007669"/>
    <property type="project" value="UniProtKB-EC"/>
</dbReference>
<protein>
    <recommendedName>
        <fullName evidence="3">asparagine synthase (glutamine-hydrolyzing)</fullName>
        <ecNumber evidence="3">6.3.5.4</ecNumber>
    </recommendedName>
</protein>
<feature type="binding site" evidence="7">
    <location>
        <position position="290"/>
    </location>
    <ligand>
        <name>ATP</name>
        <dbReference type="ChEBI" id="CHEBI:30616"/>
    </ligand>
</feature>
<dbReference type="PROSITE" id="PS51278">
    <property type="entry name" value="GATASE_TYPE_2"/>
    <property type="match status" value="1"/>
</dbReference>
<dbReference type="InterPro" id="IPR006426">
    <property type="entry name" value="Asn_synth_AEB"/>
</dbReference>
<evidence type="ECO:0000259" key="8">
    <source>
        <dbReference type="PROSITE" id="PS51278"/>
    </source>
</evidence>
<feature type="binding site" evidence="7">
    <location>
        <position position="98"/>
    </location>
    <ligand>
        <name>L-glutamine</name>
        <dbReference type="ChEBI" id="CHEBI:58359"/>
    </ligand>
</feature>
<proteinExistence type="inferred from homology"/>
<evidence type="ECO:0000313" key="10">
    <source>
        <dbReference type="Proteomes" id="UP000614811"/>
    </source>
</evidence>
<sequence length="622" mass="72122">MSAFFFALNRQGQLVDPSRAERMMTALEAYGPDASRLICDTHFAMGYQSRWDVPEEVGERQPLFDHTSQQYFAFHGRIDNRERLLKELPDVGAENTSDAQLLFAYLQAFGEHGINEVIGPFVFVWFDQQQQRVLAARDAMGGRCLFYYLDDELFLISTSEACLIAYGVVPFEFNEAKVGRLLVGEMDVKPTSVIASVSVLRPGQCALVAPGMHSLKRFYQAPDLKFNGWTDVDYAGEFRRLLTQATRRRMRSVGRVGTMLSGGLDSVPMTVCAAEESVEGVDAYSWVFDVYPEADERHYSQAVCRNFNLTQHEIVCDHQWPGFDDTMFLNPTLPVGTPYSEFQQETFRRARAQGVRVLLTGIHGDLLYESTHGLLYDLSKQGRWRDAWSEFRRLWRAVPESWLVVKYYLLLPIPWVARVSSWRKRQRYNAHPSLQPDIAKQCAAQQSQSHWLADESRGRARPEQWQVVMDHFAGEDMAYGRVMEAKFDIERRYPYRDRELCEFMLSVPSDQLYFQGVKRPIVKRAFHDTLPDPILGRNNKTSFNTVIDAGIQRDFERYDWFDDSPRQWQGIVRPAFFDDLTPENSKNNLLRWRCAYYDYWKSVCYNRMLCELGQIDNNNESL</sequence>
<keyword evidence="4 7" id="KW-0547">Nucleotide-binding</keyword>
<dbReference type="PANTHER" id="PTHR43284:SF1">
    <property type="entry name" value="ASPARAGINE SYNTHETASE"/>
    <property type="match status" value="1"/>
</dbReference>
<name>A0A918VMD1_9GAMM</name>
<dbReference type="Pfam" id="PF13537">
    <property type="entry name" value="GATase_7"/>
    <property type="match status" value="1"/>
</dbReference>
<dbReference type="AlphaFoldDB" id="A0A918VMD1"/>
<comment type="caution">
    <text evidence="9">The sequence shown here is derived from an EMBL/GenBank/DDBJ whole genome shotgun (WGS) entry which is preliminary data.</text>
</comment>
<keyword evidence="10" id="KW-1185">Reference proteome</keyword>
<reference evidence="9" key="1">
    <citation type="journal article" date="2014" name="Int. J. Syst. Evol. Microbiol.">
        <title>Complete genome sequence of Corynebacterium casei LMG S-19264T (=DSM 44701T), isolated from a smear-ripened cheese.</title>
        <authorList>
            <consortium name="US DOE Joint Genome Institute (JGI-PGF)"/>
            <person name="Walter F."/>
            <person name="Albersmeier A."/>
            <person name="Kalinowski J."/>
            <person name="Ruckert C."/>
        </authorList>
    </citation>
    <scope>NUCLEOTIDE SEQUENCE</scope>
    <source>
        <strain evidence="9">KCTC 12711</strain>
    </source>
</reference>
<dbReference type="GO" id="GO:0006529">
    <property type="term" value="P:asparagine biosynthetic process"/>
    <property type="evidence" value="ECO:0007669"/>
    <property type="project" value="InterPro"/>
</dbReference>
<gene>
    <name evidence="9" type="ORF">GCM10008090_16770</name>
</gene>
<dbReference type="GO" id="GO:0005524">
    <property type="term" value="F:ATP binding"/>
    <property type="evidence" value="ECO:0007669"/>
    <property type="project" value="UniProtKB-KW"/>
</dbReference>
<dbReference type="SUPFAM" id="SSF52402">
    <property type="entry name" value="Adenine nucleotide alpha hydrolases-like"/>
    <property type="match status" value="1"/>
</dbReference>
<evidence type="ECO:0000313" key="9">
    <source>
        <dbReference type="EMBL" id="GHA07587.1"/>
    </source>
</evidence>
<dbReference type="InterPro" id="IPR001962">
    <property type="entry name" value="Asn_synthase"/>
</dbReference>
<dbReference type="PIRSF" id="PIRSF001589">
    <property type="entry name" value="Asn_synthetase_glu-h"/>
    <property type="match status" value="1"/>
</dbReference>
<dbReference type="InterPro" id="IPR051786">
    <property type="entry name" value="ASN_synthetase/amidase"/>
</dbReference>
<evidence type="ECO:0000256" key="6">
    <source>
        <dbReference type="ARBA" id="ARBA00048741"/>
    </source>
</evidence>
<dbReference type="SUPFAM" id="SSF56235">
    <property type="entry name" value="N-terminal nucleophile aminohydrolases (Ntn hydrolases)"/>
    <property type="match status" value="1"/>
</dbReference>
<evidence type="ECO:0000256" key="2">
    <source>
        <dbReference type="ARBA" id="ARBA00005752"/>
    </source>
</evidence>
<organism evidence="9 10">
    <name type="scientific">Arenicella chitinivorans</name>
    <dbReference type="NCBI Taxonomy" id="1329800"/>
    <lineage>
        <taxon>Bacteria</taxon>
        <taxon>Pseudomonadati</taxon>
        <taxon>Pseudomonadota</taxon>
        <taxon>Gammaproteobacteria</taxon>
        <taxon>Arenicellales</taxon>
        <taxon>Arenicellaceae</taxon>
        <taxon>Arenicella</taxon>
    </lineage>
</organism>
<dbReference type="PANTHER" id="PTHR43284">
    <property type="entry name" value="ASPARAGINE SYNTHETASE (GLUTAMINE-HYDROLYZING)"/>
    <property type="match status" value="1"/>
</dbReference>
<dbReference type="EMBL" id="BMXA01000002">
    <property type="protein sequence ID" value="GHA07587.1"/>
    <property type="molecule type" value="Genomic_DNA"/>
</dbReference>
<dbReference type="InterPro" id="IPR014729">
    <property type="entry name" value="Rossmann-like_a/b/a_fold"/>
</dbReference>
<evidence type="ECO:0000256" key="4">
    <source>
        <dbReference type="ARBA" id="ARBA00022741"/>
    </source>
</evidence>
<evidence type="ECO:0000256" key="5">
    <source>
        <dbReference type="ARBA" id="ARBA00022840"/>
    </source>
</evidence>
<dbReference type="Gene3D" id="3.60.20.10">
    <property type="entry name" value="Glutamine Phosphoribosylpyrophosphate, subunit 1, domain 1"/>
    <property type="match status" value="1"/>
</dbReference>
<keyword evidence="5 7" id="KW-0067">ATP-binding</keyword>
<comment type="similarity">
    <text evidence="2">Belongs to the asparagine synthetase family.</text>
</comment>
<reference evidence="9" key="2">
    <citation type="submission" date="2020-09" db="EMBL/GenBank/DDBJ databases">
        <authorList>
            <person name="Sun Q."/>
            <person name="Kim S."/>
        </authorList>
    </citation>
    <scope>NUCLEOTIDE SEQUENCE</scope>
    <source>
        <strain evidence="9">KCTC 12711</strain>
    </source>
</reference>
<feature type="domain" description="Glutamine amidotransferase type-2" evidence="8">
    <location>
        <begin position="1"/>
        <end position="211"/>
    </location>
</feature>
<accession>A0A918VMD1</accession>
<dbReference type="InterPro" id="IPR029055">
    <property type="entry name" value="Ntn_hydrolases_N"/>
</dbReference>
<dbReference type="EC" id="6.3.5.4" evidence="3"/>
<dbReference type="InterPro" id="IPR017932">
    <property type="entry name" value="GATase_2_dom"/>
</dbReference>
<comment type="catalytic activity">
    <reaction evidence="6">
        <text>L-aspartate + L-glutamine + ATP + H2O = L-asparagine + L-glutamate + AMP + diphosphate + H(+)</text>
        <dbReference type="Rhea" id="RHEA:12228"/>
        <dbReference type="ChEBI" id="CHEBI:15377"/>
        <dbReference type="ChEBI" id="CHEBI:15378"/>
        <dbReference type="ChEBI" id="CHEBI:29985"/>
        <dbReference type="ChEBI" id="CHEBI:29991"/>
        <dbReference type="ChEBI" id="CHEBI:30616"/>
        <dbReference type="ChEBI" id="CHEBI:33019"/>
        <dbReference type="ChEBI" id="CHEBI:58048"/>
        <dbReference type="ChEBI" id="CHEBI:58359"/>
        <dbReference type="ChEBI" id="CHEBI:456215"/>
        <dbReference type="EC" id="6.3.5.4"/>
    </reaction>
</comment>
<dbReference type="RefSeq" id="WP_189399780.1">
    <property type="nucleotide sequence ID" value="NZ_BMXA01000002.1"/>
</dbReference>
<dbReference type="Gene3D" id="3.40.50.620">
    <property type="entry name" value="HUPs"/>
    <property type="match status" value="1"/>
</dbReference>
<evidence type="ECO:0000256" key="1">
    <source>
        <dbReference type="ARBA" id="ARBA00005187"/>
    </source>
</evidence>
<dbReference type="Pfam" id="PF00733">
    <property type="entry name" value="Asn_synthase"/>
    <property type="match status" value="1"/>
</dbReference>
<evidence type="ECO:0000256" key="3">
    <source>
        <dbReference type="ARBA" id="ARBA00012737"/>
    </source>
</evidence>